<reference evidence="2 3" key="1">
    <citation type="journal article" date="2016" name="Genome Announc.">
        <title>Complete Genome and Plasmid Sequences for Rhodococcus fascians D188 and Draft Sequences for Rhodococcus Isolates PBTS 1 and PBTS 2.</title>
        <authorList>
            <person name="Stamler R.A."/>
            <person name="Vereecke D."/>
            <person name="Zhang Y."/>
            <person name="Schilkey F."/>
            <person name="Devitt N."/>
            <person name="Randall J.J."/>
        </authorList>
    </citation>
    <scope>NUCLEOTIDE SEQUENCE [LARGE SCALE GENOMIC DNA]</scope>
    <source>
        <strain evidence="2 3">PBTS2</strain>
    </source>
</reference>
<dbReference type="GO" id="GO:0016042">
    <property type="term" value="P:lipid catabolic process"/>
    <property type="evidence" value="ECO:0007669"/>
    <property type="project" value="InterPro"/>
</dbReference>
<dbReference type="RefSeq" id="WP_027495232.1">
    <property type="nucleotide sequence ID" value="NZ_CAKKLU010000010.1"/>
</dbReference>
<dbReference type="AlphaFoldDB" id="A0A143QJY2"/>
<proteinExistence type="predicted"/>
<protein>
    <submittedName>
        <fullName evidence="2">Putative inactive lipase</fullName>
    </submittedName>
</protein>
<reference evidence="3" key="2">
    <citation type="submission" date="2016-04" db="EMBL/GenBank/DDBJ databases">
        <title>Complete Genome and Plasmid Sequences for Rhodococcus fascians D188 and Draft Sequences for Rhodococcus spp. Isolates PBTS 1 and PBTS 2.</title>
        <authorList>
            <person name="Stamer R."/>
            <person name="Vereecke D."/>
            <person name="Zhang Y."/>
            <person name="Schilkey F."/>
            <person name="Devitt N."/>
            <person name="Randall J."/>
        </authorList>
    </citation>
    <scope>NUCLEOTIDE SEQUENCE [LARGE SCALE GENOMIC DNA]</scope>
    <source>
        <strain evidence="3">PBTS2</strain>
    </source>
</reference>
<accession>A0A260U4A7</accession>
<dbReference type="InterPro" id="IPR029058">
    <property type="entry name" value="AB_hydrolase_fold"/>
</dbReference>
<name>A0A143QJY2_RHOFA</name>
<accession>A0A143QJY2</accession>
<feature type="signal peptide" evidence="1">
    <location>
        <begin position="1"/>
        <end position="30"/>
    </location>
</feature>
<feature type="chain" id="PRO_5044368639" evidence="1">
    <location>
        <begin position="31"/>
        <end position="404"/>
    </location>
</feature>
<dbReference type="Gene3D" id="1.10.260.130">
    <property type="match status" value="1"/>
</dbReference>
<dbReference type="KEGG" id="rhs:A3Q41_01803"/>
<gene>
    <name evidence="2" type="ORF">A3Q41_01803</name>
</gene>
<dbReference type="Proteomes" id="UP000076038">
    <property type="component" value="Chromosome"/>
</dbReference>
<dbReference type="Gene3D" id="3.40.50.1820">
    <property type="entry name" value="alpha/beta hydrolase"/>
    <property type="match status" value="1"/>
</dbReference>
<organism evidence="2 3">
    <name type="scientific">Rhodococcoides fascians</name>
    <name type="common">Rhodococcus fascians</name>
    <dbReference type="NCBI Taxonomy" id="1828"/>
    <lineage>
        <taxon>Bacteria</taxon>
        <taxon>Bacillati</taxon>
        <taxon>Actinomycetota</taxon>
        <taxon>Actinomycetes</taxon>
        <taxon>Mycobacteriales</taxon>
        <taxon>Nocardiaceae</taxon>
        <taxon>Rhodococcoides</taxon>
    </lineage>
</organism>
<dbReference type="InterPro" id="IPR005152">
    <property type="entry name" value="Lipase_secreted"/>
</dbReference>
<dbReference type="GO" id="GO:0004806">
    <property type="term" value="F:triacylglycerol lipase activity"/>
    <property type="evidence" value="ECO:0007669"/>
    <property type="project" value="InterPro"/>
</dbReference>
<dbReference type="OrthoDB" id="4763034at2"/>
<dbReference type="Pfam" id="PF03583">
    <property type="entry name" value="LIP"/>
    <property type="match status" value="1"/>
</dbReference>
<evidence type="ECO:0000313" key="2">
    <source>
        <dbReference type="EMBL" id="AMY23106.1"/>
    </source>
</evidence>
<dbReference type="PATRIC" id="fig|1653479.3.peg.1823"/>
<sequence length="404" mass="42224">MRVLKLAGAVSITAVAVLCSTLVGPGQAAAAPLFPTPISDGFYAPPADLAAMAPGDVISSRPMPPPPGFFDVDVWQLKFRSTNSAGNPIAAINTVLVPRNKAPNGPVLSYQHIINALGLECAPSQALWSNDPNLAIREAPALNAVLQRGWTVVIADHLGPNSAYGAAKLGGQIVLDSIRATQRFDPLQLRQSPVALAGYSGGGMATAWAAALQNDYAPELNIVGSAAGGAPMNLERMARDLGFAPHPVFGLAFAAALGLEREYPTRIPISSQLNPLGKQIESEIQNGCTNDIIAAGAGKSAMEVAGTLDLMNSPEMIAAVNENSVEMYPGVPKAPYFEWHSPTDALIPVSSIDNTIARYCRAGVNVTEVQVPSNDHLTAAVLGLPQALEWIDQRFAGVPAVSNC</sequence>
<dbReference type="PANTHER" id="PTHR34853">
    <property type="match status" value="1"/>
</dbReference>
<dbReference type="PIRSF" id="PIRSF029171">
    <property type="entry name" value="Esterase_LipA"/>
    <property type="match status" value="1"/>
</dbReference>
<dbReference type="PANTHER" id="PTHR34853:SF1">
    <property type="entry name" value="LIPASE 5"/>
    <property type="match status" value="1"/>
</dbReference>
<dbReference type="SUPFAM" id="SSF53474">
    <property type="entry name" value="alpha/beta-Hydrolases"/>
    <property type="match status" value="1"/>
</dbReference>
<dbReference type="EMBL" id="CP015220">
    <property type="protein sequence ID" value="AMY23106.1"/>
    <property type="molecule type" value="Genomic_DNA"/>
</dbReference>
<evidence type="ECO:0000313" key="3">
    <source>
        <dbReference type="Proteomes" id="UP000076038"/>
    </source>
</evidence>
<keyword evidence="1" id="KW-0732">Signal</keyword>
<evidence type="ECO:0000256" key="1">
    <source>
        <dbReference type="SAM" id="SignalP"/>
    </source>
</evidence>
<keyword evidence="3" id="KW-1185">Reference proteome</keyword>